<comment type="caution">
    <text evidence="2">The sequence shown here is derived from an EMBL/GenBank/DDBJ whole genome shotgun (WGS) entry which is preliminary data.</text>
</comment>
<organism evidence="2 3">
    <name type="scientific">Waterburya agarophytonicola KI4</name>
    <dbReference type="NCBI Taxonomy" id="2874699"/>
    <lineage>
        <taxon>Bacteria</taxon>
        <taxon>Bacillati</taxon>
        <taxon>Cyanobacteriota</taxon>
        <taxon>Cyanophyceae</taxon>
        <taxon>Pleurocapsales</taxon>
        <taxon>Hyellaceae</taxon>
        <taxon>Waterburya</taxon>
        <taxon>Waterburya agarophytonicola</taxon>
    </lineage>
</organism>
<name>A0A964FG18_9CYAN</name>
<dbReference type="EMBL" id="JADWDC010000024">
    <property type="protein sequence ID" value="MCC0177551.1"/>
    <property type="molecule type" value="Genomic_DNA"/>
</dbReference>
<feature type="compositionally biased region" description="Polar residues" evidence="1">
    <location>
        <begin position="38"/>
        <end position="48"/>
    </location>
</feature>
<evidence type="ECO:0000313" key="3">
    <source>
        <dbReference type="Proteomes" id="UP000729733"/>
    </source>
</evidence>
<dbReference type="AlphaFoldDB" id="A0A964FG18"/>
<feature type="region of interest" description="Disordered" evidence="1">
    <location>
        <begin position="38"/>
        <end position="88"/>
    </location>
</feature>
<gene>
    <name evidence="2" type="ORF">I4641_11235</name>
</gene>
<reference evidence="2" key="1">
    <citation type="journal article" date="2021" name="Antonie Van Leeuwenhoek">
        <title>Draft genome and description of Waterburya agarophytonicola gen. nov. sp. nov. (Pleurocapsales, Cyanobacteria): a seaweed symbiont.</title>
        <authorList>
            <person name="Bonthond G."/>
            <person name="Shalygin S."/>
            <person name="Bayer T."/>
            <person name="Weinberger F."/>
        </authorList>
    </citation>
    <scope>NUCLEOTIDE SEQUENCE</scope>
    <source>
        <strain evidence="2">KI4</strain>
    </source>
</reference>
<evidence type="ECO:0000256" key="1">
    <source>
        <dbReference type="SAM" id="MobiDB-lite"/>
    </source>
</evidence>
<keyword evidence="3" id="KW-1185">Reference proteome</keyword>
<feature type="compositionally biased region" description="Basic and acidic residues" evidence="1">
    <location>
        <begin position="61"/>
        <end position="71"/>
    </location>
</feature>
<protein>
    <submittedName>
        <fullName evidence="2">Uncharacterized protein</fullName>
    </submittedName>
</protein>
<proteinExistence type="predicted"/>
<sequence>IQEEVVDEQPVEPIQEEVVDEQPVEPIQEEVVEQNFENSTIYTSSNGGTPIENPNIPPLTRDGEDLDKLDFSSRYASPNGGNDRITGTAGTNTFDINLLLNAKPEVIQERIELDGRINWQQVTNANDNYHDHWLESIGQDTIEGFSGNGGEGDKINIIGHTAHVLVLEESDNQVVLGLYSDQSGDSFRAGAAHDFDVVGTLTVNHDGNFNYGSDVNVNRGVFDGVREFA</sequence>
<accession>A0A964FG18</accession>
<evidence type="ECO:0000313" key="2">
    <source>
        <dbReference type="EMBL" id="MCC0177551.1"/>
    </source>
</evidence>
<dbReference type="Proteomes" id="UP000729733">
    <property type="component" value="Unassembled WGS sequence"/>
</dbReference>
<feature type="non-terminal residue" evidence="2">
    <location>
        <position position="1"/>
    </location>
</feature>